<sequence>MFKLLQTFRVVYETRNFSQSAEILFLSQPSVSHQIKQLETELKVELFQRKGRQEMIATKQAELLYQRVLNLMDDWQQTIDALAKESSQRVRCRVVASHTFAVYCLPELMKELFEKFPNVAFEIDMANSHEALEKVAKHEADIGFIEKPLTTEGILRHPILKDQLVLVGDPSASPWLVREKTSGVYHYTKRFFEEENISQPAIEIKSNEVITAMLKKGIGRSILSKRAVPEGVFYQLLSESYQRHFYFIERNHLTSPEINQVTQALLAFYEKENETNITGDKKFSF</sequence>
<dbReference type="EMBL" id="AJAT01000018">
    <property type="protein sequence ID" value="EOL41608.1"/>
    <property type="molecule type" value="Genomic_DNA"/>
</dbReference>
<comment type="caution">
    <text evidence="6">The sequence shown here is derived from an EMBL/GenBank/DDBJ whole genome shotgun (WGS) entry which is preliminary data.</text>
</comment>
<evidence type="ECO:0000256" key="2">
    <source>
        <dbReference type="ARBA" id="ARBA00023015"/>
    </source>
</evidence>
<keyword evidence="2" id="KW-0805">Transcription regulation</keyword>
<dbReference type="PANTHER" id="PTHR30126">
    <property type="entry name" value="HTH-TYPE TRANSCRIPTIONAL REGULATOR"/>
    <property type="match status" value="1"/>
</dbReference>
<evidence type="ECO:0000256" key="3">
    <source>
        <dbReference type="ARBA" id="ARBA00023125"/>
    </source>
</evidence>
<dbReference type="RefSeq" id="WP_010769805.1">
    <property type="nucleotide sequence ID" value="NZ_ASWE01000001.1"/>
</dbReference>
<evidence type="ECO:0000256" key="4">
    <source>
        <dbReference type="ARBA" id="ARBA00023163"/>
    </source>
</evidence>
<dbReference type="InterPro" id="IPR005119">
    <property type="entry name" value="LysR_subst-bd"/>
</dbReference>
<dbReference type="PRINTS" id="PR00039">
    <property type="entry name" value="HTHLYSR"/>
</dbReference>
<accession>R3TKM2</accession>
<dbReference type="eggNOG" id="COG0583">
    <property type="taxonomic scope" value="Bacteria"/>
</dbReference>
<evidence type="ECO:0000313" key="7">
    <source>
        <dbReference type="Proteomes" id="UP000013785"/>
    </source>
</evidence>
<dbReference type="Gene3D" id="1.10.10.10">
    <property type="entry name" value="Winged helix-like DNA-binding domain superfamily/Winged helix DNA-binding domain"/>
    <property type="match status" value="1"/>
</dbReference>
<dbReference type="PROSITE" id="PS50931">
    <property type="entry name" value="HTH_LYSR"/>
    <property type="match status" value="1"/>
</dbReference>
<dbReference type="PANTHER" id="PTHR30126:SF64">
    <property type="entry name" value="HTH-TYPE TRANSCRIPTIONAL REGULATOR CITR"/>
    <property type="match status" value="1"/>
</dbReference>
<dbReference type="Pfam" id="PF03466">
    <property type="entry name" value="LysR_substrate"/>
    <property type="match status" value="1"/>
</dbReference>
<keyword evidence="7" id="KW-1185">Reference proteome</keyword>
<evidence type="ECO:0000256" key="1">
    <source>
        <dbReference type="ARBA" id="ARBA00009437"/>
    </source>
</evidence>
<dbReference type="InterPro" id="IPR000847">
    <property type="entry name" value="LysR_HTH_N"/>
</dbReference>
<dbReference type="OrthoDB" id="9785745at2"/>
<dbReference type="SUPFAM" id="SSF53850">
    <property type="entry name" value="Periplasmic binding protein-like II"/>
    <property type="match status" value="1"/>
</dbReference>
<dbReference type="Gene3D" id="3.40.190.290">
    <property type="match status" value="1"/>
</dbReference>
<dbReference type="SUPFAM" id="SSF46785">
    <property type="entry name" value="Winged helix' DNA-binding domain"/>
    <property type="match status" value="1"/>
</dbReference>
<reference evidence="6 7" key="1">
    <citation type="submission" date="2013-02" db="EMBL/GenBank/DDBJ databases">
        <title>The Genome Sequence of Enterococcus phoeniculicola BAA-412.</title>
        <authorList>
            <consortium name="The Broad Institute Genome Sequencing Platform"/>
            <consortium name="The Broad Institute Genome Sequencing Center for Infectious Disease"/>
            <person name="Earl A.M."/>
            <person name="Gilmore M.S."/>
            <person name="Lebreton F."/>
            <person name="Walker B."/>
            <person name="Young S.K."/>
            <person name="Zeng Q."/>
            <person name="Gargeya S."/>
            <person name="Fitzgerald M."/>
            <person name="Haas B."/>
            <person name="Abouelleil A."/>
            <person name="Alvarado L."/>
            <person name="Arachchi H.M."/>
            <person name="Berlin A.M."/>
            <person name="Chapman S.B."/>
            <person name="Dewar J."/>
            <person name="Goldberg J."/>
            <person name="Griggs A."/>
            <person name="Gujja S."/>
            <person name="Hansen M."/>
            <person name="Howarth C."/>
            <person name="Imamovic A."/>
            <person name="Larimer J."/>
            <person name="McCowan C."/>
            <person name="Murphy C."/>
            <person name="Neiman D."/>
            <person name="Pearson M."/>
            <person name="Priest M."/>
            <person name="Roberts A."/>
            <person name="Saif S."/>
            <person name="Shea T."/>
            <person name="Sisk P."/>
            <person name="Sykes S."/>
            <person name="Wortman J."/>
            <person name="Nusbaum C."/>
            <person name="Birren B."/>
        </authorList>
    </citation>
    <scope>NUCLEOTIDE SEQUENCE [LARGE SCALE GENOMIC DNA]</scope>
    <source>
        <strain evidence="6 7">ATCC BAA-412</strain>
    </source>
</reference>
<dbReference type="AlphaFoldDB" id="R3TKM2"/>
<dbReference type="GO" id="GO:0000976">
    <property type="term" value="F:transcription cis-regulatory region binding"/>
    <property type="evidence" value="ECO:0007669"/>
    <property type="project" value="TreeGrafter"/>
</dbReference>
<comment type="similarity">
    <text evidence="1">Belongs to the LysR transcriptional regulatory family.</text>
</comment>
<dbReference type="Pfam" id="PF00126">
    <property type="entry name" value="HTH_1"/>
    <property type="match status" value="1"/>
</dbReference>
<dbReference type="InterPro" id="IPR036388">
    <property type="entry name" value="WH-like_DNA-bd_sf"/>
</dbReference>
<dbReference type="PATRIC" id="fig|1158610.3.peg.3159"/>
<evidence type="ECO:0000313" key="6">
    <source>
        <dbReference type="EMBL" id="EOL41608.1"/>
    </source>
</evidence>
<gene>
    <name evidence="6" type="ORF">UC3_03171</name>
</gene>
<dbReference type="HOGENOM" id="CLU_039613_6_1_9"/>
<dbReference type="Proteomes" id="UP000013785">
    <property type="component" value="Unassembled WGS sequence"/>
</dbReference>
<keyword evidence="4" id="KW-0804">Transcription</keyword>
<organism evidence="6 7">
    <name type="scientific">Enterococcus phoeniculicola ATCC BAA-412</name>
    <dbReference type="NCBI Taxonomy" id="1158610"/>
    <lineage>
        <taxon>Bacteria</taxon>
        <taxon>Bacillati</taxon>
        <taxon>Bacillota</taxon>
        <taxon>Bacilli</taxon>
        <taxon>Lactobacillales</taxon>
        <taxon>Enterococcaceae</taxon>
        <taxon>Enterococcus</taxon>
    </lineage>
</organism>
<dbReference type="STRING" id="154621.RV11_GL000983"/>
<evidence type="ECO:0000259" key="5">
    <source>
        <dbReference type="PROSITE" id="PS50931"/>
    </source>
</evidence>
<dbReference type="GO" id="GO:0003700">
    <property type="term" value="F:DNA-binding transcription factor activity"/>
    <property type="evidence" value="ECO:0007669"/>
    <property type="project" value="InterPro"/>
</dbReference>
<dbReference type="InterPro" id="IPR036390">
    <property type="entry name" value="WH_DNA-bd_sf"/>
</dbReference>
<protein>
    <recommendedName>
        <fullName evidence="5">HTH lysR-type domain-containing protein</fullName>
    </recommendedName>
</protein>
<feature type="domain" description="HTH lysR-type" evidence="5">
    <location>
        <begin position="1"/>
        <end position="58"/>
    </location>
</feature>
<name>R3TKM2_9ENTE</name>
<proteinExistence type="inferred from homology"/>
<keyword evidence="3" id="KW-0238">DNA-binding</keyword>